<dbReference type="PANTHER" id="PTHR46621">
    <property type="entry name" value="SNRNA-ACTIVATING PROTEIN COMPLEX SUBUNIT 4"/>
    <property type="match status" value="1"/>
</dbReference>
<feature type="domain" description="Myb-like" evidence="5">
    <location>
        <begin position="316"/>
        <end position="357"/>
    </location>
</feature>
<evidence type="ECO:0000313" key="8">
    <source>
        <dbReference type="Proteomes" id="UP000187283"/>
    </source>
</evidence>
<feature type="domain" description="Myb-like" evidence="5">
    <location>
        <begin position="100"/>
        <end position="151"/>
    </location>
</feature>
<dbReference type="Gene3D" id="1.10.10.60">
    <property type="entry name" value="Homeodomain-like"/>
    <property type="match status" value="4"/>
</dbReference>
<dbReference type="InterPro" id="IPR017930">
    <property type="entry name" value="Myb_dom"/>
</dbReference>
<dbReference type="GO" id="GO:0042795">
    <property type="term" value="P:snRNA transcription by RNA polymerase II"/>
    <property type="evidence" value="ECO:0007669"/>
    <property type="project" value="TreeGrafter"/>
</dbReference>
<protein>
    <submittedName>
        <fullName evidence="7">Myb-like protein L</fullName>
    </submittedName>
</protein>
<dbReference type="GO" id="GO:0000978">
    <property type="term" value="F:RNA polymerase II cis-regulatory region sequence-specific DNA binding"/>
    <property type="evidence" value="ECO:0007669"/>
    <property type="project" value="TreeGrafter"/>
</dbReference>
<keyword evidence="3" id="KW-0804">Transcription</keyword>
<evidence type="ECO:0000256" key="1">
    <source>
        <dbReference type="ARBA" id="ARBA00023015"/>
    </source>
</evidence>
<feature type="domain" description="HTH myb-type" evidence="6">
    <location>
        <begin position="363"/>
        <end position="417"/>
    </location>
</feature>
<evidence type="ECO:0000259" key="5">
    <source>
        <dbReference type="PROSITE" id="PS50090"/>
    </source>
</evidence>
<dbReference type="STRING" id="133412.A0A1R1Y0L5"/>
<dbReference type="OrthoDB" id="39591at2759"/>
<accession>A0A1R1Y0L5</accession>
<proteinExistence type="predicted"/>
<dbReference type="GO" id="GO:0001006">
    <property type="term" value="F:RNA polymerase III type 3 promoter sequence-specific DNA binding"/>
    <property type="evidence" value="ECO:0007669"/>
    <property type="project" value="TreeGrafter"/>
</dbReference>
<dbReference type="SMART" id="SM00717">
    <property type="entry name" value="SANT"/>
    <property type="match status" value="4"/>
</dbReference>
<keyword evidence="1" id="KW-0805">Transcription regulation</keyword>
<organism evidence="7 8">
    <name type="scientific">Smittium culicis</name>
    <dbReference type="NCBI Taxonomy" id="133412"/>
    <lineage>
        <taxon>Eukaryota</taxon>
        <taxon>Fungi</taxon>
        <taxon>Fungi incertae sedis</taxon>
        <taxon>Zoopagomycota</taxon>
        <taxon>Kickxellomycotina</taxon>
        <taxon>Harpellomycetes</taxon>
        <taxon>Harpellales</taxon>
        <taxon>Legeriomycetaceae</taxon>
        <taxon>Smittium</taxon>
    </lineage>
</organism>
<keyword evidence="4" id="KW-0539">Nucleus</keyword>
<feature type="domain" description="Myb-like" evidence="5">
    <location>
        <begin position="363"/>
        <end position="413"/>
    </location>
</feature>
<dbReference type="PROSITE" id="PS51294">
    <property type="entry name" value="HTH_MYB"/>
    <property type="match status" value="2"/>
</dbReference>
<dbReference type="SUPFAM" id="SSF46689">
    <property type="entry name" value="Homeodomain-like"/>
    <property type="match status" value="2"/>
</dbReference>
<dbReference type="EMBL" id="LSSN01001231">
    <property type="protein sequence ID" value="OMJ20482.1"/>
    <property type="molecule type" value="Genomic_DNA"/>
</dbReference>
<dbReference type="Pfam" id="PF13921">
    <property type="entry name" value="Myb_DNA-bind_6"/>
    <property type="match status" value="2"/>
</dbReference>
<dbReference type="GO" id="GO:0019185">
    <property type="term" value="C:snRNA-activating protein complex"/>
    <property type="evidence" value="ECO:0007669"/>
    <property type="project" value="TreeGrafter"/>
</dbReference>
<dbReference type="InterPro" id="IPR001005">
    <property type="entry name" value="SANT/Myb"/>
</dbReference>
<dbReference type="CDD" id="cd00167">
    <property type="entry name" value="SANT"/>
    <property type="match status" value="2"/>
</dbReference>
<reference evidence="7 8" key="1">
    <citation type="submission" date="2017-01" db="EMBL/GenBank/DDBJ databases">
        <authorList>
            <person name="Mah S.A."/>
            <person name="Swanson W.J."/>
            <person name="Moy G.W."/>
            <person name="Vacquier V.D."/>
        </authorList>
    </citation>
    <scope>NUCLEOTIDE SEQUENCE [LARGE SCALE GENOMIC DNA]</scope>
    <source>
        <strain evidence="7 8">GSMNP</strain>
    </source>
</reference>
<comment type="caution">
    <text evidence="7">The sequence shown here is derived from an EMBL/GenBank/DDBJ whole genome shotgun (WGS) entry which is preliminary data.</text>
</comment>
<keyword evidence="8" id="KW-1185">Reference proteome</keyword>
<evidence type="ECO:0000256" key="4">
    <source>
        <dbReference type="ARBA" id="ARBA00023242"/>
    </source>
</evidence>
<evidence type="ECO:0000259" key="6">
    <source>
        <dbReference type="PROSITE" id="PS51294"/>
    </source>
</evidence>
<dbReference type="GO" id="GO:0042796">
    <property type="term" value="P:snRNA transcription by RNA polymerase III"/>
    <property type="evidence" value="ECO:0007669"/>
    <property type="project" value="TreeGrafter"/>
</dbReference>
<dbReference type="InterPro" id="IPR009057">
    <property type="entry name" value="Homeodomain-like_sf"/>
</dbReference>
<sequence>MNSSLFKYCIIAKPIQRLSVINSIYSLSNRTLFSSIYEKSTINSKPTPSNLSTVDRKVFFSALSRNSKFNQNICKNSSYASNASSTKKYSSLVNNNSLVKVRKVRSDWSESETQKLFKFVSENGKKWKEASEYLGTNRSPTSCLAYYKRVTDTSLVRGKWSKEEEEKLISIIKNDFSLIEENDYAEISRLMDNGRNQISVRSKIVNNPQSIGLLDIVKSQRKLSDKGKLLKARLSNLKKANWSKEDTVLLNYAMKIAGKDLKATSFVHPSPEVVSQDFVDKSYSLIESHNRNLLSAYKYLSKLYPMTAQLRKSKHEEIQALLEKKNSNNKRITWTDISEFISSRTPIQCQVRWVQMVCKAAGRSDLKRIKFSATEIDLLDTLVKKYGRKWSNFVVYFPNRTRTDLSNAYRKYLSTAQKKKKYKSTAHKKKK</sequence>
<evidence type="ECO:0000256" key="2">
    <source>
        <dbReference type="ARBA" id="ARBA00023125"/>
    </source>
</evidence>
<feature type="domain" description="HTH myb-type" evidence="6">
    <location>
        <begin position="100"/>
        <end position="155"/>
    </location>
</feature>
<dbReference type="InterPro" id="IPR051575">
    <property type="entry name" value="Myb-like_DNA-bd"/>
</dbReference>
<feature type="domain" description="Myb-like" evidence="5">
    <location>
        <begin position="152"/>
        <end position="203"/>
    </location>
</feature>
<dbReference type="AlphaFoldDB" id="A0A1R1Y0L5"/>
<dbReference type="PROSITE" id="PS50090">
    <property type="entry name" value="MYB_LIKE"/>
    <property type="match status" value="4"/>
</dbReference>
<dbReference type="Proteomes" id="UP000187283">
    <property type="component" value="Unassembled WGS sequence"/>
</dbReference>
<evidence type="ECO:0000313" key="7">
    <source>
        <dbReference type="EMBL" id="OMJ20482.1"/>
    </source>
</evidence>
<name>A0A1R1Y0L5_9FUNG</name>
<evidence type="ECO:0000256" key="3">
    <source>
        <dbReference type="ARBA" id="ARBA00023163"/>
    </source>
</evidence>
<gene>
    <name evidence="7" type="ORF">AYI70_g4086</name>
</gene>
<keyword evidence="2" id="KW-0238">DNA-binding</keyword>
<dbReference type="PANTHER" id="PTHR46621:SF1">
    <property type="entry name" value="SNRNA-ACTIVATING PROTEIN COMPLEX SUBUNIT 4"/>
    <property type="match status" value="1"/>
</dbReference>